<dbReference type="InterPro" id="IPR018159">
    <property type="entry name" value="Spectrin/alpha-actinin"/>
</dbReference>
<comment type="caution">
    <text evidence="3">The sequence shown here is derived from an EMBL/GenBank/DDBJ whole genome shotgun (WGS) entry which is preliminary data.</text>
</comment>
<dbReference type="SMART" id="SM00150">
    <property type="entry name" value="SPEC"/>
    <property type="match status" value="4"/>
</dbReference>
<proteinExistence type="predicted"/>
<organism evidence="3 4">
    <name type="scientific">Adineta ricciae</name>
    <name type="common">Rotifer</name>
    <dbReference type="NCBI Taxonomy" id="249248"/>
    <lineage>
        <taxon>Eukaryota</taxon>
        <taxon>Metazoa</taxon>
        <taxon>Spiralia</taxon>
        <taxon>Gnathifera</taxon>
        <taxon>Rotifera</taxon>
        <taxon>Eurotatoria</taxon>
        <taxon>Bdelloidea</taxon>
        <taxon>Adinetida</taxon>
        <taxon>Adinetidae</taxon>
        <taxon>Adineta</taxon>
    </lineage>
</organism>
<name>A0A816H8T6_ADIRI</name>
<keyword evidence="4" id="KW-1185">Reference proteome</keyword>
<dbReference type="InterPro" id="IPR002017">
    <property type="entry name" value="Spectrin_repeat"/>
</dbReference>
<evidence type="ECO:0000256" key="2">
    <source>
        <dbReference type="SAM" id="Coils"/>
    </source>
</evidence>
<evidence type="ECO:0000313" key="4">
    <source>
        <dbReference type="Proteomes" id="UP000663828"/>
    </source>
</evidence>
<reference evidence="3" key="1">
    <citation type="submission" date="2021-02" db="EMBL/GenBank/DDBJ databases">
        <authorList>
            <person name="Nowell W R."/>
        </authorList>
    </citation>
    <scope>NUCLEOTIDE SEQUENCE</scope>
</reference>
<dbReference type="SUPFAM" id="SSF46966">
    <property type="entry name" value="Spectrin repeat"/>
    <property type="match status" value="2"/>
</dbReference>
<dbReference type="AlphaFoldDB" id="A0A816H8T6"/>
<sequence length="458" mass="54686">MFVRDANQAEILLNHQEAYLTREREQQPKSFDEVEALIKKHEDFVTTMTANEDKVQGVCSFAQRLCQENHYLGDRILSRASVINDRYVANRQTALEMHDKLHESLKYFQFIQDCEDLKEWVDMKSLQAQDDTYRDTANIHTKYLRHQAFQAEITSNKERLLALKRHADQLKEEHRQQIDPNSIDQRITELDELWLKLEDITREKGERLFDANRSKLFQQSITNLDEFMLNIEKHLYAGEQTTTPSDQIDGQVQVVSTTTTTLEPLENNLTATNLLLLKQTTIEEELLKRQQQVDELRVQAEKLKQLEPEKAEEIDSKRLQVEEKFSKLLLPLEQKKLRLEQQKHLHQYFRDIEDEQIWLSEKRHLLQTYADLIFNNKQQTLMNVQLLKRKNESLLKEIENHEQRLLEHLETEKTRITQDYPSRAEEFQERLEQLSDNYIQLKETIKQRREHIELLENV</sequence>
<gene>
    <name evidence="3" type="ORF">XAT740_LOCUS61063</name>
</gene>
<dbReference type="CDD" id="cd00176">
    <property type="entry name" value="SPEC"/>
    <property type="match status" value="2"/>
</dbReference>
<evidence type="ECO:0000256" key="1">
    <source>
        <dbReference type="ARBA" id="ARBA00022737"/>
    </source>
</evidence>
<keyword evidence="2" id="KW-0175">Coiled coil</keyword>
<dbReference type="EMBL" id="CAJNOR010015688">
    <property type="protein sequence ID" value="CAF1682970.1"/>
    <property type="molecule type" value="Genomic_DNA"/>
</dbReference>
<protein>
    <submittedName>
        <fullName evidence="3">Uncharacterized protein</fullName>
    </submittedName>
</protein>
<accession>A0A816H8T6</accession>
<dbReference type="Pfam" id="PF00435">
    <property type="entry name" value="Spectrin"/>
    <property type="match status" value="4"/>
</dbReference>
<dbReference type="PANTHER" id="PTHR11915">
    <property type="entry name" value="SPECTRIN/FILAMIN RELATED CYTOSKELETAL PROTEIN"/>
    <property type="match status" value="1"/>
</dbReference>
<dbReference type="Gene3D" id="1.20.58.60">
    <property type="match status" value="3"/>
</dbReference>
<keyword evidence="1" id="KW-0677">Repeat</keyword>
<feature type="coiled-coil region" evidence="2">
    <location>
        <begin position="377"/>
        <end position="451"/>
    </location>
</feature>
<evidence type="ECO:0000313" key="3">
    <source>
        <dbReference type="EMBL" id="CAF1682970.1"/>
    </source>
</evidence>
<feature type="non-terminal residue" evidence="3">
    <location>
        <position position="458"/>
    </location>
</feature>
<dbReference type="Proteomes" id="UP000663828">
    <property type="component" value="Unassembled WGS sequence"/>
</dbReference>